<feature type="transmembrane region" description="Helical" evidence="7">
    <location>
        <begin position="315"/>
        <end position="335"/>
    </location>
</feature>
<evidence type="ECO:0000256" key="5">
    <source>
        <dbReference type="ARBA" id="ARBA00023136"/>
    </source>
</evidence>
<feature type="domain" description="GAF" evidence="8">
    <location>
        <begin position="668"/>
        <end position="823"/>
    </location>
</feature>
<dbReference type="InterPro" id="IPR002549">
    <property type="entry name" value="AI-2E-like"/>
</dbReference>
<feature type="transmembrane region" description="Helical" evidence="7">
    <location>
        <begin position="223"/>
        <end position="242"/>
    </location>
</feature>
<comment type="similarity">
    <text evidence="2">Belongs to the autoinducer-2 exporter (AI-2E) (TC 2.A.86) family.</text>
</comment>
<proteinExistence type="inferred from homology"/>
<protein>
    <submittedName>
        <fullName evidence="9">AI-2E family transporter</fullName>
    </submittedName>
</protein>
<evidence type="ECO:0000313" key="10">
    <source>
        <dbReference type="Proteomes" id="UP001169027"/>
    </source>
</evidence>
<evidence type="ECO:0000256" key="2">
    <source>
        <dbReference type="ARBA" id="ARBA00009773"/>
    </source>
</evidence>
<keyword evidence="10" id="KW-1185">Reference proteome</keyword>
<keyword evidence="3 7" id="KW-0812">Transmembrane</keyword>
<dbReference type="SUPFAM" id="SSF55781">
    <property type="entry name" value="GAF domain-like"/>
    <property type="match status" value="1"/>
</dbReference>
<evidence type="ECO:0000313" key="9">
    <source>
        <dbReference type="EMBL" id="MDO1533647.1"/>
    </source>
</evidence>
<feature type="region of interest" description="Disordered" evidence="6">
    <location>
        <begin position="175"/>
        <end position="195"/>
    </location>
</feature>
<name>A0ABT8S6N7_9BURK</name>
<dbReference type="InterPro" id="IPR029016">
    <property type="entry name" value="GAF-like_dom_sf"/>
</dbReference>
<feature type="compositionally biased region" description="Low complexity" evidence="6">
    <location>
        <begin position="183"/>
        <end position="195"/>
    </location>
</feature>
<dbReference type="Pfam" id="PF01590">
    <property type="entry name" value="GAF"/>
    <property type="match status" value="1"/>
</dbReference>
<keyword evidence="5 7" id="KW-0472">Membrane</keyword>
<comment type="caution">
    <text evidence="9">The sequence shown here is derived from an EMBL/GenBank/DDBJ whole genome shotgun (WGS) entry which is preliminary data.</text>
</comment>
<evidence type="ECO:0000256" key="6">
    <source>
        <dbReference type="SAM" id="MobiDB-lite"/>
    </source>
</evidence>
<reference evidence="9" key="1">
    <citation type="submission" date="2023-06" db="EMBL/GenBank/DDBJ databases">
        <authorList>
            <person name="Jiang Y."/>
            <person name="Liu Q."/>
        </authorList>
    </citation>
    <scope>NUCLEOTIDE SEQUENCE</scope>
    <source>
        <strain evidence="9">CGMCC 1.12090</strain>
    </source>
</reference>
<feature type="transmembrane region" description="Helical" evidence="7">
    <location>
        <begin position="380"/>
        <end position="405"/>
    </location>
</feature>
<dbReference type="InterPro" id="IPR003018">
    <property type="entry name" value="GAF"/>
</dbReference>
<evidence type="ECO:0000256" key="3">
    <source>
        <dbReference type="ARBA" id="ARBA00022692"/>
    </source>
</evidence>
<dbReference type="EMBL" id="JAUKVY010000009">
    <property type="protein sequence ID" value="MDO1533647.1"/>
    <property type="molecule type" value="Genomic_DNA"/>
</dbReference>
<dbReference type="RefSeq" id="WP_301810512.1">
    <property type="nucleotide sequence ID" value="NZ_JAUJZH010000009.1"/>
</dbReference>
<accession>A0ABT8S6N7</accession>
<dbReference type="PANTHER" id="PTHR43102:SF2">
    <property type="entry name" value="GAF DOMAIN-CONTAINING PROTEIN"/>
    <property type="match status" value="1"/>
</dbReference>
<evidence type="ECO:0000256" key="1">
    <source>
        <dbReference type="ARBA" id="ARBA00004141"/>
    </source>
</evidence>
<sequence>MAVEPTLKPGARPAAYPSRESGAGPEHAAAASAAPDAAAPSTALALVSLVPELRTMAGAVTATVVIAALYFGRDILMPLALAFLLGFVLDPLVMRLKRLGLPRAPAVMLVVLLALGTMGMAGLLLGSQVSTLSAELPTYQNNIKTKLSELRARASGPGMFDGVIKTFDTFKKEVEDAPPAPAPARAGARGATGSTAPAPAQAVQLVEKTPSSFQQGISLLEMASAPLATAGIVLVFVVLILLDRLDLRDRLVRLWGGSLHRSTDAMDEAGQRISKYLTMQLVVNFSYGVPMALGLWFIGVPGAMLWGAVAAVMRFVPYVGPMISAVFPIALAFAVDPGWSMVLWTIGLIIALEMLSNNVIEPWLYGASTGLSAMSLMVAATFWTALWGPLGLIMSTPLTVCLMVIGRHLPRLRFLDVLLGSQPALDAPTRIYQRLIADDVEEAIELATDQVADHNVLGFYNETGLQVLRMASSDHANVARAEHRHRVVIGIEALIDEMRELHPEPQAASVPAAVVCIGGKWEVDTLAARMLAHALSMQGCVALPHGAGAVNADFIAGLDLGGVQCVCISYFSPDPQVAARHFCRRLKRRWPGTRVVLGLWNAPPELLGEEAIRNLGADGVVTSIGEAVVAIAALTGMQPTEGFMQAARPEADAERLHALRASGALDPRAKELFDAATQRAADVFDVPMAMVSLIEESTQEVRGAYGELRLPASPDAAPLRGDDLGMPRELSMCGHVVANAQTLVVPDASRDLRFAGNPALQGKGLRFYAGAPLRGPGGHVLGTLCLLDVEPRALSQSEVRLLEAMAKDLMQALQALAAQWGEMVPAPAAMGPPSATVGQLLPSG</sequence>
<feature type="transmembrane region" description="Helical" evidence="7">
    <location>
        <begin position="106"/>
        <end position="126"/>
    </location>
</feature>
<gene>
    <name evidence="9" type="ORF">Q2T77_15240</name>
</gene>
<feature type="transmembrane region" description="Helical" evidence="7">
    <location>
        <begin position="77"/>
        <end position="94"/>
    </location>
</feature>
<dbReference type="PANTHER" id="PTHR43102">
    <property type="entry name" value="SLR1143 PROTEIN"/>
    <property type="match status" value="1"/>
</dbReference>
<dbReference type="Pfam" id="PF01594">
    <property type="entry name" value="AI-2E_transport"/>
    <property type="match status" value="2"/>
</dbReference>
<feature type="region of interest" description="Disordered" evidence="6">
    <location>
        <begin position="1"/>
        <end position="31"/>
    </location>
</feature>
<comment type="subcellular location">
    <subcellularLocation>
        <location evidence="1">Membrane</location>
        <topology evidence="1">Multi-pass membrane protein</topology>
    </subcellularLocation>
</comment>
<feature type="transmembrane region" description="Helical" evidence="7">
    <location>
        <begin position="281"/>
        <end position="309"/>
    </location>
</feature>
<keyword evidence="4 7" id="KW-1133">Transmembrane helix</keyword>
<dbReference type="Gene3D" id="3.30.450.40">
    <property type="match status" value="1"/>
</dbReference>
<evidence type="ECO:0000259" key="8">
    <source>
        <dbReference type="SMART" id="SM00065"/>
    </source>
</evidence>
<feature type="transmembrane region" description="Helical" evidence="7">
    <location>
        <begin position="342"/>
        <end position="360"/>
    </location>
</feature>
<evidence type="ECO:0000256" key="4">
    <source>
        <dbReference type="ARBA" id="ARBA00022989"/>
    </source>
</evidence>
<evidence type="ECO:0000256" key="7">
    <source>
        <dbReference type="SAM" id="Phobius"/>
    </source>
</evidence>
<organism evidence="9 10">
    <name type="scientific">Variovorax ginsengisoli</name>
    <dbReference type="NCBI Taxonomy" id="363844"/>
    <lineage>
        <taxon>Bacteria</taxon>
        <taxon>Pseudomonadati</taxon>
        <taxon>Pseudomonadota</taxon>
        <taxon>Betaproteobacteria</taxon>
        <taxon>Burkholderiales</taxon>
        <taxon>Comamonadaceae</taxon>
        <taxon>Variovorax</taxon>
    </lineage>
</organism>
<dbReference type="Proteomes" id="UP001169027">
    <property type="component" value="Unassembled WGS sequence"/>
</dbReference>
<dbReference type="SMART" id="SM00065">
    <property type="entry name" value="GAF"/>
    <property type="match status" value="1"/>
</dbReference>